<keyword evidence="3 6" id="KW-1133">Transmembrane helix</keyword>
<sequence>MAVVNKRIFDTDNALKGSFNGLIGKWQLITYFSLIFAYGIIVGWIHNLHDFTLLVPSEVECNYSKTENSTYRNNSIIQRFAGKGKYLIDDGSIEFKLNYSLEYGETVATEYDILCDLQNYTTVPRYSHYLGFISGSSLLGFTSDRGGRKMIILACIWSTGVMSIFQLVGHDFISYVFFEFFIGLFIGGVQASFLPAIIEMFPISFRTFYGVFFHIVVCFFQLLLPWLAKSFKSWKLLQIFVTSPILLTAALNWIAFESIFWYLAHKEYDKAIQVLTKLAKRNGILFESKFKEAKDFLHAKHSKATQVDILPLLRLQDLEALGKKYPQIDMAEIQKQKLNNSKLRRFLNSLKGESYRSTNTIYRPFDFIYSPTMFVYVLILFGLWFTNGITDSIEVVKKNSEMDVYSFNAMSTLTLMVASILSAVLGVFKIGRRWMIFLAYLVIEVCLLGFLIISLNGDHDNDSLVTLNVLYYLCKFSAQFGFIFLLLITAELFPTSLRCQGIGLCFAMKMIGSAIASPDLLAYTSQKPQLCYCLLTLFFGSMTLFLPETKTFPLPRSILQIEAMPTPISKILRSRGNTRDVVVVFSANDSHISDAGHVPTDPKGNQNNGNRKDLHDGSNSSLYQGSYDTVNSVHDIEQDDHNKYYNNNDKKLIVEQPMLAYENRLGKIVEVPSKNITRNNSTELNEIANSKV</sequence>
<proteinExistence type="predicted"/>
<dbReference type="InterPro" id="IPR036259">
    <property type="entry name" value="MFS_trans_sf"/>
</dbReference>
<dbReference type="GO" id="GO:0022857">
    <property type="term" value="F:transmembrane transporter activity"/>
    <property type="evidence" value="ECO:0007669"/>
    <property type="project" value="InterPro"/>
</dbReference>
<feature type="transmembrane region" description="Helical" evidence="6">
    <location>
        <begin position="435"/>
        <end position="457"/>
    </location>
</feature>
<dbReference type="OrthoDB" id="2261376at2759"/>
<evidence type="ECO:0000313" key="8">
    <source>
        <dbReference type="Proteomes" id="UP000276133"/>
    </source>
</evidence>
<evidence type="ECO:0000256" key="3">
    <source>
        <dbReference type="ARBA" id="ARBA00022989"/>
    </source>
</evidence>
<dbReference type="Pfam" id="PF07690">
    <property type="entry name" value="MFS_1"/>
    <property type="match status" value="1"/>
</dbReference>
<dbReference type="AlphaFoldDB" id="A0A3M7QPN9"/>
<feature type="transmembrane region" description="Helical" evidence="6">
    <location>
        <begin position="529"/>
        <end position="546"/>
    </location>
</feature>
<feature type="transmembrane region" description="Helical" evidence="6">
    <location>
        <begin position="469"/>
        <end position="490"/>
    </location>
</feature>
<feature type="transmembrane region" description="Helical" evidence="6">
    <location>
        <begin position="150"/>
        <end position="169"/>
    </location>
</feature>
<feature type="transmembrane region" description="Helical" evidence="6">
    <location>
        <begin position="208"/>
        <end position="227"/>
    </location>
</feature>
<dbReference type="PANTHER" id="PTHR24064">
    <property type="entry name" value="SOLUTE CARRIER FAMILY 22 MEMBER"/>
    <property type="match status" value="1"/>
</dbReference>
<dbReference type="Gene3D" id="1.20.1250.20">
    <property type="entry name" value="MFS general substrate transporter like domains"/>
    <property type="match status" value="1"/>
</dbReference>
<keyword evidence="4 6" id="KW-0472">Membrane</keyword>
<protein>
    <submittedName>
        <fullName evidence="7">Solute carrier family 22 member 6-A-like</fullName>
    </submittedName>
</protein>
<feature type="transmembrane region" description="Helical" evidence="6">
    <location>
        <begin position="367"/>
        <end position="385"/>
    </location>
</feature>
<feature type="region of interest" description="Disordered" evidence="5">
    <location>
        <begin position="593"/>
        <end position="621"/>
    </location>
</feature>
<dbReference type="SUPFAM" id="SSF103473">
    <property type="entry name" value="MFS general substrate transporter"/>
    <property type="match status" value="1"/>
</dbReference>
<dbReference type="GO" id="GO:0016020">
    <property type="term" value="C:membrane"/>
    <property type="evidence" value="ECO:0007669"/>
    <property type="project" value="UniProtKB-SubCell"/>
</dbReference>
<evidence type="ECO:0000256" key="6">
    <source>
        <dbReference type="SAM" id="Phobius"/>
    </source>
</evidence>
<gene>
    <name evidence="7" type="ORF">BpHYR1_046790</name>
</gene>
<keyword evidence="2 6" id="KW-0812">Transmembrane</keyword>
<dbReference type="Proteomes" id="UP000276133">
    <property type="component" value="Unassembled WGS sequence"/>
</dbReference>
<evidence type="ECO:0000256" key="5">
    <source>
        <dbReference type="SAM" id="MobiDB-lite"/>
    </source>
</evidence>
<comment type="subcellular location">
    <subcellularLocation>
        <location evidence="1">Membrane</location>
        <topology evidence="1">Multi-pass membrane protein</topology>
    </subcellularLocation>
</comment>
<reference evidence="7 8" key="1">
    <citation type="journal article" date="2018" name="Sci. Rep.">
        <title>Genomic signatures of local adaptation to the degree of environmental predictability in rotifers.</title>
        <authorList>
            <person name="Franch-Gras L."/>
            <person name="Hahn C."/>
            <person name="Garcia-Roger E.M."/>
            <person name="Carmona M.J."/>
            <person name="Serra M."/>
            <person name="Gomez A."/>
        </authorList>
    </citation>
    <scope>NUCLEOTIDE SEQUENCE [LARGE SCALE GENOMIC DNA]</scope>
    <source>
        <strain evidence="7">HYR1</strain>
    </source>
</reference>
<organism evidence="7 8">
    <name type="scientific">Brachionus plicatilis</name>
    <name type="common">Marine rotifer</name>
    <name type="synonym">Brachionus muelleri</name>
    <dbReference type="NCBI Taxonomy" id="10195"/>
    <lineage>
        <taxon>Eukaryota</taxon>
        <taxon>Metazoa</taxon>
        <taxon>Spiralia</taxon>
        <taxon>Gnathifera</taxon>
        <taxon>Rotifera</taxon>
        <taxon>Eurotatoria</taxon>
        <taxon>Monogononta</taxon>
        <taxon>Pseudotrocha</taxon>
        <taxon>Ploima</taxon>
        <taxon>Brachionidae</taxon>
        <taxon>Brachionus</taxon>
    </lineage>
</organism>
<evidence type="ECO:0000256" key="2">
    <source>
        <dbReference type="ARBA" id="ARBA00022692"/>
    </source>
</evidence>
<evidence type="ECO:0000313" key="7">
    <source>
        <dbReference type="EMBL" id="RNA13407.1"/>
    </source>
</evidence>
<comment type="caution">
    <text evidence="7">The sequence shown here is derived from an EMBL/GenBank/DDBJ whole genome shotgun (WGS) entry which is preliminary data.</text>
</comment>
<accession>A0A3M7QPN9</accession>
<name>A0A3M7QPN9_BRAPC</name>
<feature type="transmembrane region" description="Helical" evidence="6">
    <location>
        <begin position="175"/>
        <end position="196"/>
    </location>
</feature>
<evidence type="ECO:0000256" key="4">
    <source>
        <dbReference type="ARBA" id="ARBA00023136"/>
    </source>
</evidence>
<dbReference type="STRING" id="10195.A0A3M7QPN9"/>
<feature type="transmembrane region" description="Helical" evidence="6">
    <location>
        <begin position="28"/>
        <end position="46"/>
    </location>
</feature>
<feature type="transmembrane region" description="Helical" evidence="6">
    <location>
        <begin position="405"/>
        <end position="428"/>
    </location>
</feature>
<dbReference type="InterPro" id="IPR011701">
    <property type="entry name" value="MFS"/>
</dbReference>
<feature type="transmembrane region" description="Helical" evidence="6">
    <location>
        <begin position="239"/>
        <end position="263"/>
    </location>
</feature>
<dbReference type="EMBL" id="REGN01005429">
    <property type="protein sequence ID" value="RNA13407.1"/>
    <property type="molecule type" value="Genomic_DNA"/>
</dbReference>
<evidence type="ECO:0000256" key="1">
    <source>
        <dbReference type="ARBA" id="ARBA00004141"/>
    </source>
</evidence>
<keyword evidence="8" id="KW-1185">Reference proteome</keyword>